<dbReference type="EMBL" id="JAOPJF010000168">
    <property type="protein sequence ID" value="KAK1138308.1"/>
    <property type="molecule type" value="Genomic_DNA"/>
</dbReference>
<accession>A0ACC3ALD9</accession>
<evidence type="ECO:0000313" key="1">
    <source>
        <dbReference type="EMBL" id="KAK1138308.1"/>
    </source>
</evidence>
<name>A0ACC3ALD9_9EURO</name>
<comment type="caution">
    <text evidence="1">The sequence shown here is derived from an EMBL/GenBank/DDBJ whole genome shotgun (WGS) entry which is preliminary data.</text>
</comment>
<organism evidence="1 2">
    <name type="scientific">Aspergillus melleus</name>
    <dbReference type="NCBI Taxonomy" id="138277"/>
    <lineage>
        <taxon>Eukaryota</taxon>
        <taxon>Fungi</taxon>
        <taxon>Dikarya</taxon>
        <taxon>Ascomycota</taxon>
        <taxon>Pezizomycotina</taxon>
        <taxon>Eurotiomycetes</taxon>
        <taxon>Eurotiomycetidae</taxon>
        <taxon>Eurotiales</taxon>
        <taxon>Aspergillaceae</taxon>
        <taxon>Aspergillus</taxon>
        <taxon>Aspergillus subgen. Circumdati</taxon>
    </lineage>
</organism>
<gene>
    <name evidence="1" type="ORF">N8T08_002857</name>
</gene>
<reference evidence="1 2" key="1">
    <citation type="journal article" date="2023" name="ACS Omega">
        <title>Identification of the Neoaspergillic Acid Biosynthesis Gene Cluster by Establishing an In Vitro CRISPR-Ribonucleoprotein Genetic System in Aspergillus melleus.</title>
        <authorList>
            <person name="Yuan B."/>
            <person name="Grau M.F."/>
            <person name="Murata R.M."/>
            <person name="Torok T."/>
            <person name="Venkateswaran K."/>
            <person name="Stajich J.E."/>
            <person name="Wang C.C.C."/>
        </authorList>
    </citation>
    <scope>NUCLEOTIDE SEQUENCE [LARGE SCALE GENOMIC DNA]</scope>
    <source>
        <strain evidence="1 2">IMV 1140</strain>
    </source>
</reference>
<proteinExistence type="predicted"/>
<keyword evidence="2" id="KW-1185">Reference proteome</keyword>
<protein>
    <submittedName>
        <fullName evidence="1">Uncharacterized protein</fullName>
    </submittedName>
</protein>
<dbReference type="Proteomes" id="UP001177260">
    <property type="component" value="Unassembled WGS sequence"/>
</dbReference>
<evidence type="ECO:0000313" key="2">
    <source>
        <dbReference type="Proteomes" id="UP001177260"/>
    </source>
</evidence>
<sequence>MATLLTLPTEIRAIILQYALNASRNRPLNPWTGKDRREPCLDTRYTVCGRIGPNNTLYETFSRRDSCVTSTPLLLLNHQLHDEVAALLRLTSTARTLYHLDLMYVNEIELWPTWLNVPRLSTHIDEINADVRIFGHCLVPESLQYLGADGNGDGVHWCFYALLERFIVHGPIGSYVSDDPAEKNRQRDMYGRRRFYVRSLVLDIKSGYDERYPPAPAHLKWRDYMGHRIQGRLARNKFRLGEYTPHLEWVIQTLRNKLRVLVNIDIRHGGALKGHVGEIRMLLDGELYHEFTIL</sequence>